<dbReference type="SMART" id="SM00342">
    <property type="entry name" value="HTH_ARAC"/>
    <property type="match status" value="1"/>
</dbReference>
<evidence type="ECO:0000256" key="2">
    <source>
        <dbReference type="ARBA" id="ARBA00023125"/>
    </source>
</evidence>
<dbReference type="PANTHER" id="PTHR46796">
    <property type="entry name" value="HTH-TYPE TRANSCRIPTIONAL ACTIVATOR RHAS-RELATED"/>
    <property type="match status" value="1"/>
</dbReference>
<keyword evidence="1" id="KW-0805">Transcription regulation</keyword>
<comment type="caution">
    <text evidence="5">The sequence shown here is derived from an EMBL/GenBank/DDBJ whole genome shotgun (WGS) entry which is preliminary data.</text>
</comment>
<dbReference type="PANTHER" id="PTHR46796:SF7">
    <property type="entry name" value="ARAC FAMILY TRANSCRIPTIONAL REGULATOR"/>
    <property type="match status" value="1"/>
</dbReference>
<gene>
    <name evidence="5" type="ORF">GO984_15385</name>
</gene>
<dbReference type="GO" id="GO:0043565">
    <property type="term" value="F:sequence-specific DNA binding"/>
    <property type="evidence" value="ECO:0007669"/>
    <property type="project" value="InterPro"/>
</dbReference>
<name>A0A6L6WKR9_9RHOB</name>
<dbReference type="Pfam" id="PF12852">
    <property type="entry name" value="Cupin_6"/>
    <property type="match status" value="1"/>
</dbReference>
<evidence type="ECO:0000256" key="1">
    <source>
        <dbReference type="ARBA" id="ARBA00023015"/>
    </source>
</evidence>
<keyword evidence="2" id="KW-0238">DNA-binding</keyword>
<dbReference type="PROSITE" id="PS01124">
    <property type="entry name" value="HTH_ARAC_FAMILY_2"/>
    <property type="match status" value="1"/>
</dbReference>
<dbReference type="EMBL" id="WQLV01000009">
    <property type="protein sequence ID" value="MVO17195.1"/>
    <property type="molecule type" value="Genomic_DNA"/>
</dbReference>
<dbReference type="Gene3D" id="1.10.10.60">
    <property type="entry name" value="Homeodomain-like"/>
    <property type="match status" value="1"/>
</dbReference>
<dbReference type="AlphaFoldDB" id="A0A6L6WKR9"/>
<proteinExistence type="predicted"/>
<dbReference type="Pfam" id="PF12833">
    <property type="entry name" value="HTH_18"/>
    <property type="match status" value="1"/>
</dbReference>
<feature type="domain" description="HTH araC/xylS-type" evidence="4">
    <location>
        <begin position="199"/>
        <end position="300"/>
    </location>
</feature>
<dbReference type="GO" id="GO:0003700">
    <property type="term" value="F:DNA-binding transcription factor activity"/>
    <property type="evidence" value="ECO:0007669"/>
    <property type="project" value="InterPro"/>
</dbReference>
<evidence type="ECO:0000313" key="6">
    <source>
        <dbReference type="Proteomes" id="UP000478892"/>
    </source>
</evidence>
<dbReference type="PROSITE" id="PS00041">
    <property type="entry name" value="HTH_ARAC_FAMILY_1"/>
    <property type="match status" value="1"/>
</dbReference>
<keyword evidence="3" id="KW-0804">Transcription</keyword>
<organism evidence="5 6">
    <name type="scientific">Parasedimentitalea huanghaiensis</name>
    <dbReference type="NCBI Taxonomy" id="2682100"/>
    <lineage>
        <taxon>Bacteria</taxon>
        <taxon>Pseudomonadati</taxon>
        <taxon>Pseudomonadota</taxon>
        <taxon>Alphaproteobacteria</taxon>
        <taxon>Rhodobacterales</taxon>
        <taxon>Paracoccaceae</taxon>
        <taxon>Parasedimentitalea</taxon>
    </lineage>
</organism>
<dbReference type="InterPro" id="IPR050204">
    <property type="entry name" value="AraC_XylS_family_regulators"/>
</dbReference>
<protein>
    <submittedName>
        <fullName evidence="5">Helix-turn-helix domain-containing protein</fullName>
    </submittedName>
</protein>
<dbReference type="InterPro" id="IPR018060">
    <property type="entry name" value="HTH_AraC"/>
</dbReference>
<dbReference type="InterPro" id="IPR032783">
    <property type="entry name" value="AraC_lig"/>
</dbReference>
<evidence type="ECO:0000256" key="3">
    <source>
        <dbReference type="ARBA" id="ARBA00023163"/>
    </source>
</evidence>
<dbReference type="Proteomes" id="UP000478892">
    <property type="component" value="Unassembled WGS sequence"/>
</dbReference>
<accession>A0A6L6WKR9</accession>
<sequence length="305" mass="33470">MEHDFILDQMQIEATPFALCELNGKGDLGLGQDSTATLHYILSGRGEIRIPGQLNLPVSLGTLVLVPALRSHVLHSFGEDIDPLPQCRPAGLNLVHLVHKQDGRDLHGGLVAICAHINLSLKNLNNIIDLVRDPIIDTVADNPGLAVPVTQILQEIACPSLGSKAMLRALIQQAMIALMRHKLQRDDSDLAWMQALRDPRLWPVLTHMMQSPGGDHSLETLAEQAGMSRSTLAQRFSDAYGSGPMELLRELRMQKAADLLAQSDMPVKRISAEVGFKSRTAFSRAFEANTGQSPRSYRREKKASS</sequence>
<dbReference type="InterPro" id="IPR009057">
    <property type="entry name" value="Homeodomain-like_sf"/>
</dbReference>
<dbReference type="InterPro" id="IPR018062">
    <property type="entry name" value="HTH_AraC-typ_CS"/>
</dbReference>
<keyword evidence="6" id="KW-1185">Reference proteome</keyword>
<evidence type="ECO:0000313" key="5">
    <source>
        <dbReference type="EMBL" id="MVO17195.1"/>
    </source>
</evidence>
<reference evidence="5 6" key="1">
    <citation type="submission" date="2019-12" db="EMBL/GenBank/DDBJ databases">
        <authorList>
            <person name="Zhang Y.-J."/>
        </authorList>
    </citation>
    <scope>NUCLEOTIDE SEQUENCE [LARGE SCALE GENOMIC DNA]</scope>
    <source>
        <strain evidence="5 6">CY05</strain>
    </source>
</reference>
<evidence type="ECO:0000259" key="4">
    <source>
        <dbReference type="PROSITE" id="PS01124"/>
    </source>
</evidence>
<dbReference type="SUPFAM" id="SSF46689">
    <property type="entry name" value="Homeodomain-like"/>
    <property type="match status" value="2"/>
</dbReference>